<dbReference type="AlphaFoldDB" id="A0A0W0G924"/>
<keyword evidence="1" id="KW-0732">Signal</keyword>
<proteinExistence type="predicted"/>
<dbReference type="EMBL" id="LATX01000791">
    <property type="protein sequence ID" value="KTB45057.1"/>
    <property type="molecule type" value="Genomic_DNA"/>
</dbReference>
<name>A0A0W0G924_MONRR</name>
<dbReference type="eggNOG" id="ENOG502SREE">
    <property type="taxonomic scope" value="Eukaryota"/>
</dbReference>
<evidence type="ECO:0000256" key="1">
    <source>
        <dbReference type="SAM" id="SignalP"/>
    </source>
</evidence>
<dbReference type="Proteomes" id="UP000054988">
    <property type="component" value="Unassembled WGS sequence"/>
</dbReference>
<evidence type="ECO:0000313" key="2">
    <source>
        <dbReference type="EMBL" id="KTB45057.1"/>
    </source>
</evidence>
<feature type="chain" id="PRO_5006902481" evidence="1">
    <location>
        <begin position="20"/>
        <end position="387"/>
    </location>
</feature>
<organism evidence="2 3">
    <name type="scientific">Moniliophthora roreri</name>
    <name type="common">Frosty pod rot fungus</name>
    <name type="synonym">Monilia roreri</name>
    <dbReference type="NCBI Taxonomy" id="221103"/>
    <lineage>
        <taxon>Eukaryota</taxon>
        <taxon>Fungi</taxon>
        <taxon>Dikarya</taxon>
        <taxon>Basidiomycota</taxon>
        <taxon>Agaricomycotina</taxon>
        <taxon>Agaricomycetes</taxon>
        <taxon>Agaricomycetidae</taxon>
        <taxon>Agaricales</taxon>
        <taxon>Marasmiineae</taxon>
        <taxon>Marasmiaceae</taxon>
        <taxon>Moniliophthora</taxon>
    </lineage>
</organism>
<dbReference type="Gene3D" id="2.170.15.10">
    <property type="entry name" value="Proaerolysin, chain A, domain 3"/>
    <property type="match status" value="1"/>
</dbReference>
<reference evidence="2 3" key="1">
    <citation type="submission" date="2015-12" db="EMBL/GenBank/DDBJ databases">
        <title>Draft genome sequence of Moniliophthora roreri, the causal agent of frosty pod rot of cacao.</title>
        <authorList>
            <person name="Aime M.C."/>
            <person name="Diaz-Valderrama J.R."/>
            <person name="Kijpornyongpan T."/>
            <person name="Phillips-Mora W."/>
        </authorList>
    </citation>
    <scope>NUCLEOTIDE SEQUENCE [LARGE SCALE GENOMIC DNA]</scope>
    <source>
        <strain evidence="2 3">MCA 2952</strain>
    </source>
</reference>
<sequence length="387" mass="42517">MFAFRIKVALLLVAMRVSAMPFSEVARLLPRTVTDIAVDEDAGQYLAFESDGTLYGTYPIDNSPTVQSERRAAGLCTQLSADDAKRLPGWSLIENHANEKYGKGSRNIVTNPPEYLDRPAHVCVNGDPIPVRMTDEPNCMAQNVEGQGIAVGTSGYVELEVTNGFKSESSLTVTQVATIGLSSTIGVQLGFEGVGDVSSSFTASAEITNEDTRTFSSSYSTEVKQKLRYEAPEGEMCHVNMDVSTCTLQVEGRIPYTADGFVWFNYNKRTKGHYKWAVNIETVVPNIEDRSSFLEFRGRDPEISGMFDLSNGPAPYSKELGLCIDDEDFDSKSGIFSTVLSFSNRHTHLSSLKIPRLPGDTAEFDKVLTRSVPNLRTLHFTVQGLLS</sequence>
<accession>A0A0W0G924</accession>
<comment type="caution">
    <text evidence="2">The sequence shown here is derived from an EMBL/GenBank/DDBJ whole genome shotgun (WGS) entry which is preliminary data.</text>
</comment>
<evidence type="ECO:0000313" key="3">
    <source>
        <dbReference type="Proteomes" id="UP000054988"/>
    </source>
</evidence>
<gene>
    <name evidence="2" type="ORF">WG66_2358</name>
</gene>
<dbReference type="SUPFAM" id="SSF56973">
    <property type="entry name" value="Aerolisin/ETX pore-forming domain"/>
    <property type="match status" value="1"/>
</dbReference>
<feature type="signal peptide" evidence="1">
    <location>
        <begin position="1"/>
        <end position="19"/>
    </location>
</feature>
<protein>
    <submittedName>
        <fullName evidence="2">Uncharacterized protein</fullName>
    </submittedName>
</protein>